<evidence type="ECO:0000313" key="4">
    <source>
        <dbReference type="EMBL" id="KAG2270289.1"/>
    </source>
</evidence>
<evidence type="ECO:0000259" key="3">
    <source>
        <dbReference type="SMART" id="SM00146"/>
    </source>
</evidence>
<accession>A0A8X7QH47</accession>
<evidence type="ECO:0000256" key="1">
    <source>
        <dbReference type="ARBA" id="ARBA00022679"/>
    </source>
</evidence>
<dbReference type="Gene3D" id="1.10.1070.11">
    <property type="entry name" value="Phosphatidylinositol 3-/4-kinase, catalytic domain"/>
    <property type="match status" value="1"/>
</dbReference>
<evidence type="ECO:0000313" key="5">
    <source>
        <dbReference type="Proteomes" id="UP000886595"/>
    </source>
</evidence>
<dbReference type="GO" id="GO:0046854">
    <property type="term" value="P:phosphatidylinositol phosphate biosynthetic process"/>
    <property type="evidence" value="ECO:0007669"/>
    <property type="project" value="InterPro"/>
</dbReference>
<sequence length="252" mass="28735">MQGEDLYLPTAPSMLVKGNPDRQWNTPSVSCQSPYITFDVVDRDGNQNDLKPQACIFKVGDDCRKDILALQVISLLRDIYVSAKMIVVEMFSCHVAFFIRLYTSSLLSLSKIILCVFIFQPEFGPVGSPSFEMVRGNVLTISVGYGVVSLLLQPKDRHNDNLLFDNLCVKGYLAAHWYMEGIIITVEMMVGSGLPCFSRGDPIEKLRKRFHSEMSEREAAHFMIHVCTDFYNKWTTYVYDDLIQFMQQGIEK</sequence>
<dbReference type="InterPro" id="IPR036940">
    <property type="entry name" value="PI3/4_kinase_cat_sf"/>
</dbReference>
<dbReference type="GO" id="GO:0005737">
    <property type="term" value="C:cytoplasm"/>
    <property type="evidence" value="ECO:0007669"/>
    <property type="project" value="TreeGrafter"/>
</dbReference>
<reference evidence="4 5" key="1">
    <citation type="submission" date="2020-02" db="EMBL/GenBank/DDBJ databases">
        <authorList>
            <person name="Ma Q."/>
            <person name="Huang Y."/>
            <person name="Song X."/>
            <person name="Pei D."/>
        </authorList>
    </citation>
    <scope>NUCLEOTIDE SEQUENCE [LARGE SCALE GENOMIC DNA]</scope>
    <source>
        <strain evidence="4">Sxm20200214</strain>
        <tissue evidence="4">Leaf</tissue>
    </source>
</reference>
<dbReference type="GO" id="GO:0048015">
    <property type="term" value="P:phosphatidylinositol-mediated signaling"/>
    <property type="evidence" value="ECO:0007669"/>
    <property type="project" value="TreeGrafter"/>
</dbReference>
<organism evidence="4 5">
    <name type="scientific">Brassica carinata</name>
    <name type="common">Ethiopian mustard</name>
    <name type="synonym">Abyssinian cabbage</name>
    <dbReference type="NCBI Taxonomy" id="52824"/>
    <lineage>
        <taxon>Eukaryota</taxon>
        <taxon>Viridiplantae</taxon>
        <taxon>Streptophyta</taxon>
        <taxon>Embryophyta</taxon>
        <taxon>Tracheophyta</taxon>
        <taxon>Spermatophyta</taxon>
        <taxon>Magnoliopsida</taxon>
        <taxon>eudicotyledons</taxon>
        <taxon>Gunneridae</taxon>
        <taxon>Pentapetalae</taxon>
        <taxon>rosids</taxon>
        <taxon>malvids</taxon>
        <taxon>Brassicales</taxon>
        <taxon>Brassicaceae</taxon>
        <taxon>Brassiceae</taxon>
        <taxon>Brassica</taxon>
    </lineage>
</organism>
<dbReference type="PANTHER" id="PTHR10048">
    <property type="entry name" value="PHOSPHATIDYLINOSITOL KINASE"/>
    <property type="match status" value="1"/>
</dbReference>
<keyword evidence="2" id="KW-0418">Kinase</keyword>
<keyword evidence="5" id="KW-1185">Reference proteome</keyword>
<evidence type="ECO:0000256" key="2">
    <source>
        <dbReference type="ARBA" id="ARBA00022777"/>
    </source>
</evidence>
<comment type="caution">
    <text evidence="4">The sequence shown here is derived from an EMBL/GenBank/DDBJ whole genome shotgun (WGS) entry which is preliminary data.</text>
</comment>
<protein>
    <recommendedName>
        <fullName evidence="3">PI3K/PI4K catalytic domain-containing protein</fullName>
    </recommendedName>
</protein>
<keyword evidence="1" id="KW-0808">Transferase</keyword>
<dbReference type="SUPFAM" id="SSF56112">
    <property type="entry name" value="Protein kinase-like (PK-like)"/>
    <property type="match status" value="1"/>
</dbReference>
<dbReference type="Gene3D" id="3.30.1010.10">
    <property type="entry name" value="Phosphatidylinositol 3-kinase Catalytic Subunit, Chain A, domain 4"/>
    <property type="match status" value="1"/>
</dbReference>
<dbReference type="Proteomes" id="UP000886595">
    <property type="component" value="Unassembled WGS sequence"/>
</dbReference>
<name>A0A8X7QH47_BRACI</name>
<dbReference type="OrthoDB" id="10264149at2759"/>
<dbReference type="InterPro" id="IPR011009">
    <property type="entry name" value="Kinase-like_dom_sf"/>
</dbReference>
<gene>
    <name evidence="4" type="ORF">Bca52824_064844</name>
</gene>
<proteinExistence type="predicted"/>
<dbReference type="GO" id="GO:0005886">
    <property type="term" value="C:plasma membrane"/>
    <property type="evidence" value="ECO:0007669"/>
    <property type="project" value="TreeGrafter"/>
</dbReference>
<dbReference type="SMART" id="SM00146">
    <property type="entry name" value="PI3Kc"/>
    <property type="match status" value="1"/>
</dbReference>
<dbReference type="InterPro" id="IPR000403">
    <property type="entry name" value="PI3/4_kinase_cat_dom"/>
</dbReference>
<dbReference type="PANTHER" id="PTHR10048:SF105">
    <property type="entry name" value="1-PHOSPHATIDYLINOSITOL 4-KINASE"/>
    <property type="match status" value="1"/>
</dbReference>
<dbReference type="GO" id="GO:0004430">
    <property type="term" value="F:1-phosphatidylinositol 4-kinase activity"/>
    <property type="evidence" value="ECO:0007669"/>
    <property type="project" value="TreeGrafter"/>
</dbReference>
<feature type="domain" description="PI3K/PI4K catalytic" evidence="3">
    <location>
        <begin position="54"/>
        <end position="248"/>
    </location>
</feature>
<dbReference type="AlphaFoldDB" id="A0A8X7QH47"/>
<dbReference type="InterPro" id="IPR015433">
    <property type="entry name" value="PI3/4_kinase"/>
</dbReference>
<dbReference type="EMBL" id="JAAMPC010000013">
    <property type="protein sequence ID" value="KAG2270289.1"/>
    <property type="molecule type" value="Genomic_DNA"/>
</dbReference>